<protein>
    <recommendedName>
        <fullName evidence="4">Zinc ribbon domain-containing protein</fullName>
    </recommendedName>
</protein>
<feature type="transmembrane region" description="Helical" evidence="1">
    <location>
        <begin position="82"/>
        <end position="101"/>
    </location>
</feature>
<evidence type="ECO:0000256" key="1">
    <source>
        <dbReference type="SAM" id="Phobius"/>
    </source>
</evidence>
<proteinExistence type="predicted"/>
<organism evidence="2 3">
    <name type="scientific">Ruthenibacterium intestinale</name>
    <dbReference type="NCBI Taxonomy" id="3133163"/>
    <lineage>
        <taxon>Bacteria</taxon>
        <taxon>Bacillati</taxon>
        <taxon>Bacillota</taxon>
        <taxon>Clostridia</taxon>
        <taxon>Eubacteriales</taxon>
        <taxon>Oscillospiraceae</taxon>
        <taxon>Ruthenibacterium</taxon>
    </lineage>
</organism>
<dbReference type="Proteomes" id="UP001477672">
    <property type="component" value="Unassembled WGS sequence"/>
</dbReference>
<reference evidence="2 3" key="1">
    <citation type="submission" date="2024-03" db="EMBL/GenBank/DDBJ databases">
        <title>Human intestinal bacterial collection.</title>
        <authorList>
            <person name="Pauvert C."/>
            <person name="Hitch T.C.A."/>
            <person name="Clavel T."/>
        </authorList>
    </citation>
    <scope>NUCLEOTIDE SEQUENCE [LARGE SCALE GENOMIC DNA]</scope>
    <source>
        <strain evidence="2 3">CLA-JM-H11</strain>
    </source>
</reference>
<keyword evidence="3" id="KW-1185">Reference proteome</keyword>
<keyword evidence="1" id="KW-0812">Transmembrane</keyword>
<dbReference type="EMBL" id="JBBMFA010000083">
    <property type="protein sequence ID" value="MEQ2520183.1"/>
    <property type="molecule type" value="Genomic_DNA"/>
</dbReference>
<accession>A0ABV1GF97</accession>
<dbReference type="RefSeq" id="WP_349215643.1">
    <property type="nucleotide sequence ID" value="NZ_JBBMFA010000083.1"/>
</dbReference>
<gene>
    <name evidence="2" type="ORF">WMO24_07040</name>
</gene>
<evidence type="ECO:0000313" key="3">
    <source>
        <dbReference type="Proteomes" id="UP001477672"/>
    </source>
</evidence>
<feature type="transmembrane region" description="Helical" evidence="1">
    <location>
        <begin position="12"/>
        <end position="30"/>
    </location>
</feature>
<keyword evidence="1" id="KW-1133">Transmembrane helix</keyword>
<sequence length="320" mass="36640">MEQQTFGKKKGGILQLFYALCWLRLVGGVLSCLLRLLQFFFLIATPTGIFMMFPPLFSFYYCLLQWKLIVTLERRQPPSIELLWLCALTLWGNALTLLLVTLAVRTAVIQCLSAVLSAVIWSCYFRYSKRCDVYFDEQPKSYLEASYYTIRDWTFGTMERRSLMKCDPAPFFAGLTALAMPGSPFETQRLLAYLDREYEPRFSMRWQLHPAAVKQHLQEINRELLALDPSQDPAEHTARWILEKTWAPISAQDLKDELLQGKTALDRIFCSPLWRPAIARIGPDCPRCKRHLMEGSPICPYCGAPVPDPYAHPAPGASAQ</sequence>
<name>A0ABV1GF97_9FIRM</name>
<evidence type="ECO:0008006" key="4">
    <source>
        <dbReference type="Google" id="ProtNLM"/>
    </source>
</evidence>
<feature type="transmembrane region" description="Helical" evidence="1">
    <location>
        <begin position="36"/>
        <end position="61"/>
    </location>
</feature>
<comment type="caution">
    <text evidence="2">The sequence shown here is derived from an EMBL/GenBank/DDBJ whole genome shotgun (WGS) entry which is preliminary data.</text>
</comment>
<evidence type="ECO:0000313" key="2">
    <source>
        <dbReference type="EMBL" id="MEQ2520183.1"/>
    </source>
</evidence>
<feature type="transmembrane region" description="Helical" evidence="1">
    <location>
        <begin position="107"/>
        <end position="125"/>
    </location>
</feature>
<keyword evidence="1" id="KW-0472">Membrane</keyword>